<sequence length="216" mass="24096">MINIILADDHNIVRNGIKNLLEKESGIRIAGEAFDGEHVLKLLETGTQADIILADMNMPKLGGIELAEKLKAMGSTVKVMLLTVHDHRNHIIKAFQSGVSAYLFKNISAEELVFAIRHVAAGNRYLCNELSERLLDEMLTSPSLKVNNTTTNITFSEREISILKLMVEGYTNKEIAERLFTSKRTVEGHRQAMINKTGVRNTPALIRFVLKNGVLD</sequence>
<dbReference type="InterPro" id="IPR001789">
    <property type="entry name" value="Sig_transdc_resp-reg_receiver"/>
</dbReference>
<dbReference type="GO" id="GO:0000160">
    <property type="term" value="P:phosphorelay signal transduction system"/>
    <property type="evidence" value="ECO:0007669"/>
    <property type="project" value="InterPro"/>
</dbReference>
<dbReference type="EMBL" id="PGFJ01000002">
    <property type="protein sequence ID" value="PJJ79554.1"/>
    <property type="molecule type" value="Genomic_DNA"/>
</dbReference>
<dbReference type="Pfam" id="PF00072">
    <property type="entry name" value="Response_reg"/>
    <property type="match status" value="1"/>
</dbReference>
<name>A0A2H9VMK8_9SPHI</name>
<organism evidence="6 7">
    <name type="scientific">Mucilaginibacter auburnensis</name>
    <dbReference type="NCBI Taxonomy" id="1457233"/>
    <lineage>
        <taxon>Bacteria</taxon>
        <taxon>Pseudomonadati</taxon>
        <taxon>Bacteroidota</taxon>
        <taxon>Sphingobacteriia</taxon>
        <taxon>Sphingobacteriales</taxon>
        <taxon>Sphingobacteriaceae</taxon>
        <taxon>Mucilaginibacter</taxon>
    </lineage>
</organism>
<dbReference type="SUPFAM" id="SSF52172">
    <property type="entry name" value="CheY-like"/>
    <property type="match status" value="1"/>
</dbReference>
<evidence type="ECO:0000313" key="7">
    <source>
        <dbReference type="Proteomes" id="UP000242687"/>
    </source>
</evidence>
<dbReference type="PANTHER" id="PTHR43214">
    <property type="entry name" value="TWO-COMPONENT RESPONSE REGULATOR"/>
    <property type="match status" value="1"/>
</dbReference>
<dbReference type="InterPro" id="IPR011006">
    <property type="entry name" value="CheY-like_superfamily"/>
</dbReference>
<dbReference type="GO" id="GO:0003677">
    <property type="term" value="F:DNA binding"/>
    <property type="evidence" value="ECO:0007669"/>
    <property type="project" value="UniProtKB-KW"/>
</dbReference>
<protein>
    <submittedName>
        <fullName evidence="6">DNA-binding NarL/FixJ family response regulator</fullName>
    </submittedName>
</protein>
<dbReference type="CDD" id="cd06170">
    <property type="entry name" value="LuxR_C_like"/>
    <property type="match status" value="1"/>
</dbReference>
<comment type="caution">
    <text evidence="6">The sequence shown here is derived from an EMBL/GenBank/DDBJ whole genome shotgun (WGS) entry which is preliminary data.</text>
</comment>
<evidence type="ECO:0000259" key="4">
    <source>
        <dbReference type="PROSITE" id="PS50043"/>
    </source>
</evidence>
<dbReference type="InterPro" id="IPR000792">
    <property type="entry name" value="Tscrpt_reg_LuxR_C"/>
</dbReference>
<dbReference type="OrthoDB" id="9797341at2"/>
<proteinExistence type="predicted"/>
<dbReference type="SUPFAM" id="SSF46894">
    <property type="entry name" value="C-terminal effector domain of the bipartite response regulators"/>
    <property type="match status" value="1"/>
</dbReference>
<dbReference type="AlphaFoldDB" id="A0A2H9VMK8"/>
<dbReference type="RefSeq" id="WP_100341884.1">
    <property type="nucleotide sequence ID" value="NZ_PGFJ01000002.1"/>
</dbReference>
<reference evidence="6 7" key="1">
    <citation type="submission" date="2017-11" db="EMBL/GenBank/DDBJ databases">
        <title>Genomic Encyclopedia of Archaeal and Bacterial Type Strains, Phase II (KMG-II): From Individual Species to Whole Genera.</title>
        <authorList>
            <person name="Goeker M."/>
        </authorList>
    </citation>
    <scope>NUCLEOTIDE SEQUENCE [LARGE SCALE GENOMIC DNA]</scope>
    <source>
        <strain evidence="6 7">DSM 28175</strain>
    </source>
</reference>
<dbReference type="PROSITE" id="PS50043">
    <property type="entry name" value="HTH_LUXR_2"/>
    <property type="match status" value="1"/>
</dbReference>
<dbReference type="SMART" id="SM00421">
    <property type="entry name" value="HTH_LUXR"/>
    <property type="match status" value="1"/>
</dbReference>
<keyword evidence="1 3" id="KW-0597">Phosphoprotein</keyword>
<evidence type="ECO:0000259" key="5">
    <source>
        <dbReference type="PROSITE" id="PS50110"/>
    </source>
</evidence>
<dbReference type="SMART" id="SM00448">
    <property type="entry name" value="REC"/>
    <property type="match status" value="1"/>
</dbReference>
<evidence type="ECO:0000256" key="2">
    <source>
        <dbReference type="ARBA" id="ARBA00023125"/>
    </source>
</evidence>
<accession>A0A2H9VMK8</accession>
<dbReference type="Pfam" id="PF00196">
    <property type="entry name" value="GerE"/>
    <property type="match status" value="1"/>
</dbReference>
<dbReference type="PRINTS" id="PR00038">
    <property type="entry name" value="HTHLUXR"/>
</dbReference>
<gene>
    <name evidence="6" type="ORF">CLV57_2688</name>
</gene>
<dbReference type="PROSITE" id="PS50110">
    <property type="entry name" value="RESPONSE_REGULATORY"/>
    <property type="match status" value="1"/>
</dbReference>
<dbReference type="GO" id="GO:0006355">
    <property type="term" value="P:regulation of DNA-templated transcription"/>
    <property type="evidence" value="ECO:0007669"/>
    <property type="project" value="InterPro"/>
</dbReference>
<evidence type="ECO:0000313" key="6">
    <source>
        <dbReference type="EMBL" id="PJJ79554.1"/>
    </source>
</evidence>
<dbReference type="InterPro" id="IPR039420">
    <property type="entry name" value="WalR-like"/>
</dbReference>
<feature type="modified residue" description="4-aspartylphosphate" evidence="3">
    <location>
        <position position="55"/>
    </location>
</feature>
<evidence type="ECO:0000256" key="1">
    <source>
        <dbReference type="ARBA" id="ARBA00022553"/>
    </source>
</evidence>
<dbReference type="CDD" id="cd17535">
    <property type="entry name" value="REC_NarL-like"/>
    <property type="match status" value="1"/>
</dbReference>
<dbReference type="InterPro" id="IPR058245">
    <property type="entry name" value="NreC/VraR/RcsB-like_REC"/>
</dbReference>
<dbReference type="Proteomes" id="UP000242687">
    <property type="component" value="Unassembled WGS sequence"/>
</dbReference>
<keyword evidence="2 6" id="KW-0238">DNA-binding</keyword>
<keyword evidence="7" id="KW-1185">Reference proteome</keyword>
<feature type="domain" description="Response regulatory" evidence="5">
    <location>
        <begin position="3"/>
        <end position="120"/>
    </location>
</feature>
<dbReference type="InterPro" id="IPR016032">
    <property type="entry name" value="Sig_transdc_resp-reg_C-effctor"/>
</dbReference>
<evidence type="ECO:0000256" key="3">
    <source>
        <dbReference type="PROSITE-ProRule" id="PRU00169"/>
    </source>
</evidence>
<dbReference type="Gene3D" id="3.40.50.2300">
    <property type="match status" value="1"/>
</dbReference>
<feature type="domain" description="HTH luxR-type" evidence="4">
    <location>
        <begin position="148"/>
        <end position="213"/>
    </location>
</feature>